<keyword evidence="2" id="KW-1185">Reference proteome</keyword>
<dbReference type="Proteomes" id="UP000297739">
    <property type="component" value="Unassembled WGS sequence"/>
</dbReference>
<gene>
    <name evidence="1" type="ORF">E5J99_15990</name>
</gene>
<dbReference type="OrthoDB" id="1270539at2"/>
<organism evidence="1 2">
    <name type="scientific">Hymenobacter elongatus</name>
    <dbReference type="NCBI Taxonomy" id="877208"/>
    <lineage>
        <taxon>Bacteria</taxon>
        <taxon>Pseudomonadati</taxon>
        <taxon>Bacteroidota</taxon>
        <taxon>Cytophagia</taxon>
        <taxon>Cytophagales</taxon>
        <taxon>Hymenobacteraceae</taxon>
        <taxon>Hymenobacter</taxon>
    </lineage>
</organism>
<accession>A0A4Z0PI05</accession>
<dbReference type="AlphaFoldDB" id="A0A4Z0PI05"/>
<reference evidence="1 2" key="1">
    <citation type="submission" date="2019-04" db="EMBL/GenBank/DDBJ databases">
        <authorList>
            <person name="Feng G."/>
            <person name="Zhang J."/>
            <person name="Zhu H."/>
        </authorList>
    </citation>
    <scope>NUCLEOTIDE SEQUENCE [LARGE SCALE GENOMIC DNA]</scope>
    <source>
        <strain evidence="1 2">JCM 17223</strain>
    </source>
</reference>
<comment type="caution">
    <text evidence="1">The sequence shown here is derived from an EMBL/GenBank/DDBJ whole genome shotgun (WGS) entry which is preliminary data.</text>
</comment>
<evidence type="ECO:0000313" key="2">
    <source>
        <dbReference type="Proteomes" id="UP000297739"/>
    </source>
</evidence>
<sequence length="179" mass="20341">MRPGGLFRTVASLICCSSSGARHPWPITRARPLACTTPQAGHHHDLFDIETLFDELCTLVEVAHITLEGLFLNAYSGFAAYSLRDDCFRRGIEANIAYKPRSGQSEEAANQYCDEKLYRHCTAIERTNAWVDRLKTLLVRYETNVDNWLAFHFPAFSVLLLRKIPQRTNPKQAPFIEAV</sequence>
<dbReference type="EMBL" id="SRLD01000035">
    <property type="protein sequence ID" value="TGE14460.1"/>
    <property type="molecule type" value="Genomic_DNA"/>
</dbReference>
<protein>
    <submittedName>
        <fullName evidence="1">Uncharacterized protein</fullName>
    </submittedName>
</protein>
<evidence type="ECO:0000313" key="1">
    <source>
        <dbReference type="EMBL" id="TGE14460.1"/>
    </source>
</evidence>
<name>A0A4Z0PI05_9BACT</name>
<proteinExistence type="predicted"/>